<evidence type="ECO:0000313" key="2">
    <source>
        <dbReference type="Proteomes" id="UP001631969"/>
    </source>
</evidence>
<organism evidence="1 2">
    <name type="scientific">Paenibacillus mesotrionivorans</name>
    <dbReference type="NCBI Taxonomy" id="3160968"/>
    <lineage>
        <taxon>Bacteria</taxon>
        <taxon>Bacillati</taxon>
        <taxon>Bacillota</taxon>
        <taxon>Bacilli</taxon>
        <taxon>Bacillales</taxon>
        <taxon>Paenibacillaceae</taxon>
        <taxon>Paenibacillus</taxon>
    </lineage>
</organism>
<evidence type="ECO:0000313" key="1">
    <source>
        <dbReference type="EMBL" id="MFM9330141.1"/>
    </source>
</evidence>
<name>A0ACC7NZE1_9BACL</name>
<dbReference type="EMBL" id="JBJURJ010000011">
    <property type="protein sequence ID" value="MFM9330141.1"/>
    <property type="molecule type" value="Genomic_DNA"/>
</dbReference>
<dbReference type="Proteomes" id="UP001631969">
    <property type="component" value="Unassembled WGS sequence"/>
</dbReference>
<comment type="caution">
    <text evidence="1">The sequence shown here is derived from an EMBL/GenBank/DDBJ whole genome shotgun (WGS) entry which is preliminary data.</text>
</comment>
<proteinExistence type="predicted"/>
<accession>A0ACC7NZE1</accession>
<keyword evidence="2" id="KW-1185">Reference proteome</keyword>
<gene>
    <name evidence="1" type="ORF">ACI1P1_17720</name>
</gene>
<reference evidence="1" key="1">
    <citation type="submission" date="2024-12" db="EMBL/GenBank/DDBJ databases">
        <authorList>
            <person name="Wu N."/>
        </authorList>
    </citation>
    <scope>NUCLEOTIDE SEQUENCE</scope>
    <source>
        <strain evidence="1">P15</strain>
    </source>
</reference>
<protein>
    <submittedName>
        <fullName evidence="1">CBO0543 family protein</fullName>
    </submittedName>
</protein>
<sequence length="190" mass="22529">MSAEQEQLVRELSDQLSAFTYNWSIYWSTYSLFTWQFWVLAGVVLIPLLVLFWRLDRQRLLQVLFYGLGVHTVALYCDLYGTSHAMWVYPFVLLPFPTASFGLDASLIPVSYMLMYQWTVHRHKNYYLYMLLLCVAFAFGVKPLMQITRFIRIRDTTYWELFLFYVVIGLVPKLTTDLFLALQRKAKSRV</sequence>